<feature type="transmembrane region" description="Helical" evidence="6">
    <location>
        <begin position="184"/>
        <end position="203"/>
    </location>
</feature>
<dbReference type="EMBL" id="CP136896">
    <property type="protein sequence ID" value="WOL14977.1"/>
    <property type="molecule type" value="Genomic_DNA"/>
</dbReference>
<dbReference type="PANTHER" id="PTHR12822">
    <property type="entry name" value="PROTEIN YIPF"/>
    <property type="match status" value="1"/>
</dbReference>
<gene>
    <name evidence="8" type="ORF">Cni_G23758</name>
</gene>
<organism evidence="8 9">
    <name type="scientific">Canna indica</name>
    <name type="common">Indian-shot</name>
    <dbReference type="NCBI Taxonomy" id="4628"/>
    <lineage>
        <taxon>Eukaryota</taxon>
        <taxon>Viridiplantae</taxon>
        <taxon>Streptophyta</taxon>
        <taxon>Embryophyta</taxon>
        <taxon>Tracheophyta</taxon>
        <taxon>Spermatophyta</taxon>
        <taxon>Magnoliopsida</taxon>
        <taxon>Liliopsida</taxon>
        <taxon>Zingiberales</taxon>
        <taxon>Cannaceae</taxon>
        <taxon>Canna</taxon>
    </lineage>
</organism>
<feature type="domain" description="Yip1" evidence="7">
    <location>
        <begin position="92"/>
        <end position="255"/>
    </location>
</feature>
<feature type="transmembrane region" description="Helical" evidence="6">
    <location>
        <begin position="149"/>
        <end position="172"/>
    </location>
</feature>
<reference evidence="8 9" key="1">
    <citation type="submission" date="2023-10" db="EMBL/GenBank/DDBJ databases">
        <title>Chromosome-scale genome assembly provides insights into flower coloration mechanisms of Canna indica.</title>
        <authorList>
            <person name="Li C."/>
        </authorList>
    </citation>
    <scope>NUCLEOTIDE SEQUENCE [LARGE SCALE GENOMIC DNA]</scope>
    <source>
        <tissue evidence="8">Flower</tissue>
    </source>
</reference>
<dbReference type="AlphaFoldDB" id="A0AAQ3KWU5"/>
<dbReference type="InterPro" id="IPR006977">
    <property type="entry name" value="Yip1_dom"/>
</dbReference>
<keyword evidence="4 6" id="KW-1133">Transmembrane helix</keyword>
<comment type="subcellular location">
    <subcellularLocation>
        <location evidence="6">Golgi apparatus membrane</location>
        <topology evidence="6">Multi-pass membrane protein</topology>
    </subcellularLocation>
    <subcellularLocation>
        <location evidence="1">Membrane</location>
        <topology evidence="1">Multi-pass membrane protein</topology>
    </subcellularLocation>
</comment>
<dbReference type="Proteomes" id="UP001327560">
    <property type="component" value="Chromosome 7"/>
</dbReference>
<keyword evidence="9" id="KW-1185">Reference proteome</keyword>
<dbReference type="PANTHER" id="PTHR12822:SF5">
    <property type="entry name" value="PROTEIN YIP"/>
    <property type="match status" value="1"/>
</dbReference>
<dbReference type="InterPro" id="IPR039765">
    <property type="entry name" value="Yip5/YIPF1/YIPF2"/>
</dbReference>
<evidence type="ECO:0000313" key="9">
    <source>
        <dbReference type="Proteomes" id="UP001327560"/>
    </source>
</evidence>
<dbReference type="GO" id="GO:0016192">
    <property type="term" value="P:vesicle-mediated transport"/>
    <property type="evidence" value="ECO:0007669"/>
    <property type="project" value="InterPro"/>
</dbReference>
<feature type="transmembrane region" description="Helical" evidence="6">
    <location>
        <begin position="209"/>
        <end position="227"/>
    </location>
</feature>
<sequence>MEEGYTSLPTSHLLGSVPAVVAEGKISSTVGQASTGNLQPFPPYDGGYNAPGSPISAQQTTTNWQGIFSISSYTQYFNVDSDVVIDRMISSIYPMNGFDRKIDGNPDLYGPVWISATLIFMLAALGNVGTYLKQKGVDPSTTWIFDVSYINWAACIIFGYALAVPAAFYFLLHYFGHSASLIRLWCMWGYSLFVFLPTCLLLVVPMAVFQWIITILSGAVSSWFVTLNLKAYAQASDMMVLLVSAMVLQFALALFIKIFFFA</sequence>
<evidence type="ECO:0000256" key="5">
    <source>
        <dbReference type="ARBA" id="ARBA00023136"/>
    </source>
</evidence>
<evidence type="ECO:0000259" key="7">
    <source>
        <dbReference type="Pfam" id="PF04893"/>
    </source>
</evidence>
<keyword evidence="5 6" id="KW-0472">Membrane</keyword>
<evidence type="ECO:0000256" key="3">
    <source>
        <dbReference type="ARBA" id="ARBA00022692"/>
    </source>
</evidence>
<dbReference type="Pfam" id="PF04893">
    <property type="entry name" value="Yip1"/>
    <property type="match status" value="1"/>
</dbReference>
<feature type="transmembrane region" description="Helical" evidence="6">
    <location>
        <begin position="108"/>
        <end position="129"/>
    </location>
</feature>
<keyword evidence="3 6" id="KW-0812">Transmembrane</keyword>
<evidence type="ECO:0000256" key="6">
    <source>
        <dbReference type="RuleBase" id="RU361264"/>
    </source>
</evidence>
<evidence type="ECO:0000256" key="4">
    <source>
        <dbReference type="ARBA" id="ARBA00022989"/>
    </source>
</evidence>
<dbReference type="GO" id="GO:0031267">
    <property type="term" value="F:small GTPase binding"/>
    <property type="evidence" value="ECO:0007669"/>
    <property type="project" value="InterPro"/>
</dbReference>
<dbReference type="GO" id="GO:0000139">
    <property type="term" value="C:Golgi membrane"/>
    <property type="evidence" value="ECO:0007669"/>
    <property type="project" value="UniProtKB-SubCell"/>
</dbReference>
<proteinExistence type="inferred from homology"/>
<feature type="transmembrane region" description="Helical" evidence="6">
    <location>
        <begin position="239"/>
        <end position="260"/>
    </location>
</feature>
<evidence type="ECO:0000256" key="1">
    <source>
        <dbReference type="ARBA" id="ARBA00004141"/>
    </source>
</evidence>
<accession>A0AAQ3KWU5</accession>
<evidence type="ECO:0000256" key="2">
    <source>
        <dbReference type="ARBA" id="ARBA00010596"/>
    </source>
</evidence>
<evidence type="ECO:0000313" key="8">
    <source>
        <dbReference type="EMBL" id="WOL14977.1"/>
    </source>
</evidence>
<name>A0AAQ3KWU5_9LILI</name>
<protein>
    <recommendedName>
        <fullName evidence="6">Protein YIP</fullName>
    </recommendedName>
</protein>
<comment type="similarity">
    <text evidence="2 6">Belongs to the YIP1 family.</text>
</comment>